<evidence type="ECO:0000313" key="1">
    <source>
        <dbReference type="Ensembl" id="ENSPLAP00000022297.1"/>
    </source>
</evidence>
<proteinExistence type="predicted"/>
<name>A0A3B3VBG1_9TELE</name>
<sequence length="140" mass="16495">NRSECVRVCVGMSEFKSCQNCLDRFSPRESIKDSLHLWGSWGHRVPITHQPVDWERSQIILYWHHGYETQDENDENVEKHLMTVVKYSGLSTVLWVCFTSQSPGYYCVYVRNNTNTSSARNLNLWISMRLAKHLTLREEK</sequence>
<reference evidence="1" key="2">
    <citation type="submission" date="2025-09" db="UniProtKB">
        <authorList>
            <consortium name="Ensembl"/>
        </authorList>
    </citation>
    <scope>IDENTIFICATION</scope>
</reference>
<reference evidence="1" key="1">
    <citation type="submission" date="2025-08" db="UniProtKB">
        <authorList>
            <consortium name="Ensembl"/>
        </authorList>
    </citation>
    <scope>IDENTIFICATION</scope>
</reference>
<organism evidence="1 2">
    <name type="scientific">Poecilia latipinna</name>
    <name type="common">sailfin molly</name>
    <dbReference type="NCBI Taxonomy" id="48699"/>
    <lineage>
        <taxon>Eukaryota</taxon>
        <taxon>Metazoa</taxon>
        <taxon>Chordata</taxon>
        <taxon>Craniata</taxon>
        <taxon>Vertebrata</taxon>
        <taxon>Euteleostomi</taxon>
        <taxon>Actinopterygii</taxon>
        <taxon>Neopterygii</taxon>
        <taxon>Teleostei</taxon>
        <taxon>Neoteleostei</taxon>
        <taxon>Acanthomorphata</taxon>
        <taxon>Ovalentaria</taxon>
        <taxon>Atherinomorphae</taxon>
        <taxon>Cyprinodontiformes</taxon>
        <taxon>Poeciliidae</taxon>
        <taxon>Poeciliinae</taxon>
        <taxon>Poecilia</taxon>
    </lineage>
</organism>
<protein>
    <submittedName>
        <fullName evidence="1">Uncharacterized protein</fullName>
    </submittedName>
</protein>
<evidence type="ECO:0000313" key="2">
    <source>
        <dbReference type="Proteomes" id="UP000261500"/>
    </source>
</evidence>
<dbReference type="AlphaFoldDB" id="A0A3B3VBG1"/>
<dbReference type="Ensembl" id="ENSPLAT00000008794.1">
    <property type="protein sequence ID" value="ENSPLAP00000022297.1"/>
    <property type="gene ID" value="ENSPLAG00000006725.1"/>
</dbReference>
<accession>A0A3B3VBG1</accession>
<dbReference type="Proteomes" id="UP000261500">
    <property type="component" value="Unplaced"/>
</dbReference>
<keyword evidence="2" id="KW-1185">Reference proteome</keyword>